<dbReference type="InterPro" id="IPR000835">
    <property type="entry name" value="HTH_MarR-typ"/>
</dbReference>
<sequence>MPHAAPADPPALQLSRWLPYRLFIVAARIARPLQSYYGERFELSQPAWRILATIAERAEASASEIAHACALDAFSVSRGIAQLVQRGYAVRGRARADRRRAAVSITAAGRQVFDDIARLGRAIEDALLAEVDAAQRAVLDTLLQRLDAASAQIEAGGWPALLPQAGR</sequence>
<dbReference type="OrthoDB" id="8906692at2"/>
<dbReference type="InterPro" id="IPR036388">
    <property type="entry name" value="WH-like_DNA-bd_sf"/>
</dbReference>
<dbReference type="RefSeq" id="WP_110017656.1">
    <property type="nucleotide sequence ID" value="NZ_QGTJ01000003.1"/>
</dbReference>
<dbReference type="Gene3D" id="1.10.10.10">
    <property type="entry name" value="Winged helix-like DNA-binding domain superfamily/Winged helix DNA-binding domain"/>
    <property type="match status" value="1"/>
</dbReference>
<dbReference type="Pfam" id="PF12802">
    <property type="entry name" value="MarR_2"/>
    <property type="match status" value="1"/>
</dbReference>
<dbReference type="EMBL" id="QGTJ01000003">
    <property type="protein sequence ID" value="PWV63142.1"/>
    <property type="molecule type" value="Genomic_DNA"/>
</dbReference>
<dbReference type="GO" id="GO:0006950">
    <property type="term" value="P:response to stress"/>
    <property type="evidence" value="ECO:0007669"/>
    <property type="project" value="TreeGrafter"/>
</dbReference>
<dbReference type="PRINTS" id="PR00598">
    <property type="entry name" value="HTHMARR"/>
</dbReference>
<dbReference type="PROSITE" id="PS50995">
    <property type="entry name" value="HTH_MARR_2"/>
    <property type="match status" value="1"/>
</dbReference>
<protein>
    <submittedName>
        <fullName evidence="2">MarR family transcriptional regulator</fullName>
    </submittedName>
</protein>
<dbReference type="Proteomes" id="UP000246569">
    <property type="component" value="Unassembled WGS sequence"/>
</dbReference>
<dbReference type="SMART" id="SM00347">
    <property type="entry name" value="HTH_MARR"/>
    <property type="match status" value="1"/>
</dbReference>
<accession>A0A317MXK8</accession>
<comment type="caution">
    <text evidence="2">The sequence shown here is derived from an EMBL/GenBank/DDBJ whole genome shotgun (WGS) entry which is preliminary data.</text>
</comment>
<dbReference type="InterPro" id="IPR039422">
    <property type="entry name" value="MarR/SlyA-like"/>
</dbReference>
<dbReference type="SUPFAM" id="SSF46785">
    <property type="entry name" value="Winged helix' DNA-binding domain"/>
    <property type="match status" value="1"/>
</dbReference>
<dbReference type="PANTHER" id="PTHR33164:SF43">
    <property type="entry name" value="HTH-TYPE TRANSCRIPTIONAL REPRESSOR YETL"/>
    <property type="match status" value="1"/>
</dbReference>
<name>A0A317MXK8_9GAMM</name>
<proteinExistence type="predicted"/>
<dbReference type="InterPro" id="IPR036390">
    <property type="entry name" value="WH_DNA-bd_sf"/>
</dbReference>
<keyword evidence="3" id="KW-1185">Reference proteome</keyword>
<dbReference type="AlphaFoldDB" id="A0A317MXK8"/>
<gene>
    <name evidence="2" type="ORF">C7443_10366</name>
</gene>
<evidence type="ECO:0000313" key="3">
    <source>
        <dbReference type="Proteomes" id="UP000246569"/>
    </source>
</evidence>
<dbReference type="PANTHER" id="PTHR33164">
    <property type="entry name" value="TRANSCRIPTIONAL REGULATOR, MARR FAMILY"/>
    <property type="match status" value="1"/>
</dbReference>
<organism evidence="2 3">
    <name type="scientific">Plasticicumulans acidivorans</name>
    <dbReference type="NCBI Taxonomy" id="886464"/>
    <lineage>
        <taxon>Bacteria</taxon>
        <taxon>Pseudomonadati</taxon>
        <taxon>Pseudomonadota</taxon>
        <taxon>Gammaproteobacteria</taxon>
        <taxon>Candidatus Competibacteraceae</taxon>
        <taxon>Plasticicumulans</taxon>
    </lineage>
</organism>
<evidence type="ECO:0000259" key="1">
    <source>
        <dbReference type="PROSITE" id="PS50995"/>
    </source>
</evidence>
<evidence type="ECO:0000313" key="2">
    <source>
        <dbReference type="EMBL" id="PWV63142.1"/>
    </source>
</evidence>
<feature type="domain" description="HTH marR-type" evidence="1">
    <location>
        <begin position="19"/>
        <end position="148"/>
    </location>
</feature>
<dbReference type="GO" id="GO:0003700">
    <property type="term" value="F:DNA-binding transcription factor activity"/>
    <property type="evidence" value="ECO:0007669"/>
    <property type="project" value="InterPro"/>
</dbReference>
<reference evidence="2 3" key="1">
    <citation type="submission" date="2018-05" db="EMBL/GenBank/DDBJ databases">
        <title>Genomic Encyclopedia of Type Strains, Phase IV (KMG-IV): sequencing the most valuable type-strain genomes for metagenomic binning, comparative biology and taxonomic classification.</title>
        <authorList>
            <person name="Goeker M."/>
        </authorList>
    </citation>
    <scope>NUCLEOTIDE SEQUENCE [LARGE SCALE GENOMIC DNA]</scope>
    <source>
        <strain evidence="2 3">DSM 23606</strain>
    </source>
</reference>